<feature type="compositionally biased region" description="Polar residues" evidence="1">
    <location>
        <begin position="106"/>
        <end position="120"/>
    </location>
</feature>
<organism evidence="2 3">
    <name type="scientific">Glossina austeni</name>
    <name type="common">Savannah tsetse fly</name>
    <dbReference type="NCBI Taxonomy" id="7395"/>
    <lineage>
        <taxon>Eukaryota</taxon>
        <taxon>Metazoa</taxon>
        <taxon>Ecdysozoa</taxon>
        <taxon>Arthropoda</taxon>
        <taxon>Hexapoda</taxon>
        <taxon>Insecta</taxon>
        <taxon>Pterygota</taxon>
        <taxon>Neoptera</taxon>
        <taxon>Endopterygota</taxon>
        <taxon>Diptera</taxon>
        <taxon>Brachycera</taxon>
        <taxon>Muscomorpha</taxon>
        <taxon>Hippoboscoidea</taxon>
        <taxon>Glossinidae</taxon>
        <taxon>Glossina</taxon>
    </lineage>
</organism>
<keyword evidence="3" id="KW-1185">Reference proteome</keyword>
<sequence>MAPRGIRCALGNHNLRGSGVLITNPKHISFIKKAMPHFRPQERVCAQCKKAMENIYTNKLKRAIENQRRTLGSLSVSSSTTLSSDVSALQLVNEQTSERCPKTADNVDTSTDSSNEPTTSAAAAARRQKKRQQQSIDKYKTPQERNIRLPNVQPYIRHQQFIHADPDIMNIYLQGLTGAPQAPDGNSFRAERPDSFNENLY</sequence>
<evidence type="ECO:0000313" key="3">
    <source>
        <dbReference type="Proteomes" id="UP000078200"/>
    </source>
</evidence>
<accession>A0A1A9UEX7</accession>
<feature type="region of interest" description="Disordered" evidence="1">
    <location>
        <begin position="179"/>
        <end position="201"/>
    </location>
</feature>
<protein>
    <submittedName>
        <fullName evidence="2">Uncharacterized protein</fullName>
    </submittedName>
</protein>
<dbReference type="Proteomes" id="UP000078200">
    <property type="component" value="Unassembled WGS sequence"/>
</dbReference>
<dbReference type="EnsemblMetazoa" id="GAUT002628-RA">
    <property type="protein sequence ID" value="GAUT002628-PA"/>
    <property type="gene ID" value="GAUT002628"/>
</dbReference>
<dbReference type="AlphaFoldDB" id="A0A1A9UEX7"/>
<feature type="region of interest" description="Disordered" evidence="1">
    <location>
        <begin position="92"/>
        <end position="151"/>
    </location>
</feature>
<name>A0A1A9UEX7_GLOAU</name>
<reference evidence="2" key="1">
    <citation type="submission" date="2020-05" db="UniProtKB">
        <authorList>
            <consortium name="EnsemblMetazoa"/>
        </authorList>
    </citation>
    <scope>IDENTIFICATION</scope>
    <source>
        <strain evidence="2">TTRI</strain>
    </source>
</reference>
<evidence type="ECO:0000256" key="1">
    <source>
        <dbReference type="SAM" id="MobiDB-lite"/>
    </source>
</evidence>
<dbReference type="VEuPathDB" id="VectorBase:GAUT002628"/>
<feature type="compositionally biased region" description="Basic and acidic residues" evidence="1">
    <location>
        <begin position="137"/>
        <end position="147"/>
    </location>
</feature>
<proteinExistence type="predicted"/>
<evidence type="ECO:0000313" key="2">
    <source>
        <dbReference type="EnsemblMetazoa" id="GAUT002628-PA"/>
    </source>
</evidence>